<evidence type="ECO:0000259" key="12">
    <source>
        <dbReference type="SMART" id="SM00986"/>
    </source>
</evidence>
<sequence length="195" mass="22155">MTAAEQKALKLMDLYARIIQDPQYRSRSMGDIFVPGVGLFEENTIVFIGEAPGREEEKERLPFVGPAGKNLDILLEEIGLSRKRVFITNLVKYRPFTPKGENRRPTARESRYALPYLLQELEILAPPLVVCLGLSAAKTLLMDENLKMEKANGNFYTIQALRILVTYHPSPFNYRNPQKRDALHMAFSKIVPAGF</sequence>
<evidence type="ECO:0000256" key="6">
    <source>
        <dbReference type="ARBA" id="ARBA00022723"/>
    </source>
</evidence>
<evidence type="ECO:0000256" key="11">
    <source>
        <dbReference type="ARBA" id="ARBA00023204"/>
    </source>
</evidence>
<keyword evidence="7" id="KW-0227">DNA damage</keyword>
<keyword evidence="10" id="KW-0411">Iron-sulfur</keyword>
<dbReference type="PANTHER" id="PTHR33693:SF1">
    <property type="entry name" value="TYPE-4 URACIL-DNA GLYCOSYLASE"/>
    <property type="match status" value="1"/>
</dbReference>
<keyword evidence="14" id="KW-1185">Reference proteome</keyword>
<dbReference type="Proteomes" id="UP001144372">
    <property type="component" value="Unassembled WGS sequence"/>
</dbReference>
<comment type="similarity">
    <text evidence="2">Belongs to the uracil-DNA glycosylase (UDG) superfamily. Type 4 (UDGa) family.</text>
</comment>
<comment type="caution">
    <text evidence="13">The sequence shown here is derived from an EMBL/GenBank/DDBJ whole genome shotgun (WGS) entry which is preliminary data.</text>
</comment>
<evidence type="ECO:0000313" key="13">
    <source>
        <dbReference type="EMBL" id="GLI36147.1"/>
    </source>
</evidence>
<evidence type="ECO:0000256" key="8">
    <source>
        <dbReference type="ARBA" id="ARBA00022801"/>
    </source>
</evidence>
<dbReference type="CDD" id="cd10030">
    <property type="entry name" value="UDG-F4_TTUDGA_SPO1dp_like"/>
    <property type="match status" value="1"/>
</dbReference>
<evidence type="ECO:0000256" key="7">
    <source>
        <dbReference type="ARBA" id="ARBA00022763"/>
    </source>
</evidence>
<dbReference type="EC" id="3.2.2.27" evidence="3"/>
<dbReference type="NCBIfam" id="TIGR00758">
    <property type="entry name" value="UDG_fam4"/>
    <property type="match status" value="1"/>
</dbReference>
<gene>
    <name evidence="13" type="primary">dplF</name>
    <name evidence="13" type="ORF">DAMNIGENAA_35800</name>
</gene>
<feature type="domain" description="Uracil-DNA glycosylase-like" evidence="12">
    <location>
        <begin position="37"/>
        <end position="188"/>
    </location>
</feature>
<keyword evidence="6" id="KW-0479">Metal-binding</keyword>
<keyword evidence="11" id="KW-0234">DNA repair</keyword>
<dbReference type="PANTHER" id="PTHR33693">
    <property type="entry name" value="TYPE-5 URACIL-DNA GLYCOSYLASE"/>
    <property type="match status" value="1"/>
</dbReference>
<accession>A0A9W6L8Z4</accession>
<dbReference type="RefSeq" id="WP_281796353.1">
    <property type="nucleotide sequence ID" value="NZ_BSDR01000001.1"/>
</dbReference>
<dbReference type="GO" id="GO:0006281">
    <property type="term" value="P:DNA repair"/>
    <property type="evidence" value="ECO:0007669"/>
    <property type="project" value="UniProtKB-KW"/>
</dbReference>
<dbReference type="InterPro" id="IPR051536">
    <property type="entry name" value="UDG_Type-4/5"/>
</dbReference>
<keyword evidence="5" id="KW-0004">4Fe-4S</keyword>
<evidence type="ECO:0000256" key="10">
    <source>
        <dbReference type="ARBA" id="ARBA00023014"/>
    </source>
</evidence>
<dbReference type="InterPro" id="IPR005122">
    <property type="entry name" value="Uracil-DNA_glycosylase-like"/>
</dbReference>
<dbReference type="Gene3D" id="3.40.470.10">
    <property type="entry name" value="Uracil-DNA glycosylase-like domain"/>
    <property type="match status" value="1"/>
</dbReference>
<dbReference type="SMART" id="SM00986">
    <property type="entry name" value="UDG"/>
    <property type="match status" value="1"/>
</dbReference>
<evidence type="ECO:0000313" key="14">
    <source>
        <dbReference type="Proteomes" id="UP001144372"/>
    </source>
</evidence>
<evidence type="ECO:0000256" key="9">
    <source>
        <dbReference type="ARBA" id="ARBA00023004"/>
    </source>
</evidence>
<dbReference type="AlphaFoldDB" id="A0A9W6L8Z4"/>
<keyword evidence="9" id="KW-0408">Iron</keyword>
<evidence type="ECO:0000256" key="4">
    <source>
        <dbReference type="ARBA" id="ARBA00019403"/>
    </source>
</evidence>
<evidence type="ECO:0000256" key="3">
    <source>
        <dbReference type="ARBA" id="ARBA00012030"/>
    </source>
</evidence>
<reference evidence="13" key="1">
    <citation type="submission" date="2022-12" db="EMBL/GenBank/DDBJ databases">
        <title>Reference genome sequencing for broad-spectrum identification of bacterial and archaeal isolates by mass spectrometry.</title>
        <authorList>
            <person name="Sekiguchi Y."/>
            <person name="Tourlousse D.M."/>
        </authorList>
    </citation>
    <scope>NUCLEOTIDE SEQUENCE</scope>
    <source>
        <strain evidence="13">ASRB1</strain>
    </source>
</reference>
<dbReference type="GO" id="GO:0051539">
    <property type="term" value="F:4 iron, 4 sulfur cluster binding"/>
    <property type="evidence" value="ECO:0007669"/>
    <property type="project" value="UniProtKB-KW"/>
</dbReference>
<evidence type="ECO:0000256" key="2">
    <source>
        <dbReference type="ARBA" id="ARBA00006521"/>
    </source>
</evidence>
<name>A0A9W6L8Z4_9BACT</name>
<organism evidence="13 14">
    <name type="scientific">Desulforhabdus amnigena</name>
    <dbReference type="NCBI Taxonomy" id="40218"/>
    <lineage>
        <taxon>Bacteria</taxon>
        <taxon>Pseudomonadati</taxon>
        <taxon>Thermodesulfobacteriota</taxon>
        <taxon>Syntrophobacteria</taxon>
        <taxon>Syntrophobacterales</taxon>
        <taxon>Syntrophobacteraceae</taxon>
        <taxon>Desulforhabdus</taxon>
    </lineage>
</organism>
<protein>
    <recommendedName>
        <fullName evidence="4">Type-4 uracil-DNA glycosylase</fullName>
        <ecNumber evidence="3">3.2.2.27</ecNumber>
    </recommendedName>
</protein>
<dbReference type="InterPro" id="IPR036895">
    <property type="entry name" value="Uracil-DNA_glycosylase-like_sf"/>
</dbReference>
<dbReference type="InterPro" id="IPR005273">
    <property type="entry name" value="Ura-DNA_glyco_family4"/>
</dbReference>
<evidence type="ECO:0000256" key="5">
    <source>
        <dbReference type="ARBA" id="ARBA00022485"/>
    </source>
</evidence>
<comment type="catalytic activity">
    <reaction evidence="1">
        <text>Hydrolyzes single-stranded DNA or mismatched double-stranded DNA and polynucleotides, releasing free uracil.</text>
        <dbReference type="EC" id="3.2.2.27"/>
    </reaction>
</comment>
<dbReference type="SUPFAM" id="SSF52141">
    <property type="entry name" value="Uracil-DNA glycosylase-like"/>
    <property type="match status" value="1"/>
</dbReference>
<dbReference type="GO" id="GO:0004844">
    <property type="term" value="F:uracil DNA N-glycosylase activity"/>
    <property type="evidence" value="ECO:0007669"/>
    <property type="project" value="UniProtKB-EC"/>
</dbReference>
<dbReference type="EMBL" id="BSDR01000001">
    <property type="protein sequence ID" value="GLI36147.1"/>
    <property type="molecule type" value="Genomic_DNA"/>
</dbReference>
<dbReference type="GO" id="GO:0046872">
    <property type="term" value="F:metal ion binding"/>
    <property type="evidence" value="ECO:0007669"/>
    <property type="project" value="UniProtKB-KW"/>
</dbReference>
<keyword evidence="8" id="KW-0378">Hydrolase</keyword>
<evidence type="ECO:0000256" key="1">
    <source>
        <dbReference type="ARBA" id="ARBA00001400"/>
    </source>
</evidence>
<dbReference type="SMART" id="SM00987">
    <property type="entry name" value="UreE_C"/>
    <property type="match status" value="1"/>
</dbReference>
<dbReference type="Pfam" id="PF03167">
    <property type="entry name" value="UDG"/>
    <property type="match status" value="1"/>
</dbReference>
<proteinExistence type="inferred from homology"/>